<sequence>MKKLFSLICLISSIYSCAVAQNPAAKYADLITEESSRKHLTILASADLEGRGTGQKGGRLATEYIANEFKKLGLTPPVAGKYFQPVSLLKNSYQVKSFKIGGRPFVNGQDLLALGNNELKSIDDKEIIFIGYGIDDPKYSDIQGIDLQDKIVMLINNKEPVDAKGNSVITGTTKLSEWSTVRNKKIREVLKHKPKLILAYTEDLGTWLESAGDRATEGRFNLAQDQTAPETNPMPIVVNITDHVANYILNQGKTSLANITSKINQSQKPQSFAINTSFNAQLGMVAEQFTDPNVLGLLEGSDLKDEIIVIGGHYDHDGKSSNGTIFPGADDNASGTTAVLELAKAFSQAKAEGKGPRRSILFITYAAEEKGLLGSKYYTENPVFPLENTVTCINIDMIGRIDDKHLNGNHNYIHSIGADKLSSELARINKEANDKSSKLELDFMYDNPKDPMRLYYRSDHYNFASKGIPSIFYFSGLHPHYHTPEDTVDKIDFPIMVKREKFIFQTAWDVANSATKPAVDSKKD</sequence>
<feature type="signal peptide" evidence="1">
    <location>
        <begin position="1"/>
        <end position="20"/>
    </location>
</feature>
<accession>A0ABV0BTV8</accession>
<dbReference type="EMBL" id="JBDJNQ010000005">
    <property type="protein sequence ID" value="MEN5378161.1"/>
    <property type="molecule type" value="Genomic_DNA"/>
</dbReference>
<gene>
    <name evidence="3" type="ORF">ABE541_12905</name>
</gene>
<dbReference type="Pfam" id="PF04389">
    <property type="entry name" value="Peptidase_M28"/>
    <property type="match status" value="1"/>
</dbReference>
<dbReference type="InterPro" id="IPR045175">
    <property type="entry name" value="M28_fam"/>
</dbReference>
<feature type="chain" id="PRO_5046907195" evidence="1">
    <location>
        <begin position="21"/>
        <end position="524"/>
    </location>
</feature>
<dbReference type="CDD" id="cd03877">
    <property type="entry name" value="M28_like"/>
    <property type="match status" value="1"/>
</dbReference>
<comment type="caution">
    <text evidence="3">The sequence shown here is derived from an EMBL/GenBank/DDBJ whole genome shotgun (WGS) entry which is preliminary data.</text>
</comment>
<feature type="domain" description="Peptidase M28" evidence="2">
    <location>
        <begin position="293"/>
        <end position="497"/>
    </location>
</feature>
<dbReference type="PANTHER" id="PTHR12147">
    <property type="entry name" value="METALLOPEPTIDASE M28 FAMILY MEMBER"/>
    <property type="match status" value="1"/>
</dbReference>
<dbReference type="SUPFAM" id="SSF53187">
    <property type="entry name" value="Zn-dependent exopeptidases"/>
    <property type="match status" value="1"/>
</dbReference>
<reference evidence="3 4" key="1">
    <citation type="submission" date="2024-04" db="EMBL/GenBank/DDBJ databases">
        <title>WGS of bacteria from Torrens River.</title>
        <authorList>
            <person name="Wyrsch E.R."/>
            <person name="Drigo B."/>
        </authorList>
    </citation>
    <scope>NUCLEOTIDE SEQUENCE [LARGE SCALE GENOMIC DNA]</scope>
    <source>
        <strain evidence="3 4">TWI391</strain>
    </source>
</reference>
<name>A0ABV0BTV8_9SPHI</name>
<dbReference type="RefSeq" id="WP_315402148.1">
    <property type="nucleotide sequence ID" value="NZ_JBDJLH010000008.1"/>
</dbReference>
<dbReference type="Proteomes" id="UP001409291">
    <property type="component" value="Unassembled WGS sequence"/>
</dbReference>
<dbReference type="InterPro" id="IPR007484">
    <property type="entry name" value="Peptidase_M28"/>
</dbReference>
<evidence type="ECO:0000256" key="1">
    <source>
        <dbReference type="SAM" id="SignalP"/>
    </source>
</evidence>
<evidence type="ECO:0000259" key="2">
    <source>
        <dbReference type="Pfam" id="PF04389"/>
    </source>
</evidence>
<protein>
    <submittedName>
        <fullName evidence="3">M28 family peptidase</fullName>
    </submittedName>
</protein>
<dbReference type="Gene3D" id="3.40.630.10">
    <property type="entry name" value="Zn peptidases"/>
    <property type="match status" value="2"/>
</dbReference>
<organism evidence="3 4">
    <name type="scientific">Sphingobacterium kitahiroshimense</name>
    <dbReference type="NCBI Taxonomy" id="470446"/>
    <lineage>
        <taxon>Bacteria</taxon>
        <taxon>Pseudomonadati</taxon>
        <taxon>Bacteroidota</taxon>
        <taxon>Sphingobacteriia</taxon>
        <taxon>Sphingobacteriales</taxon>
        <taxon>Sphingobacteriaceae</taxon>
        <taxon>Sphingobacterium</taxon>
    </lineage>
</organism>
<proteinExistence type="predicted"/>
<dbReference type="PROSITE" id="PS51257">
    <property type="entry name" value="PROKAR_LIPOPROTEIN"/>
    <property type="match status" value="1"/>
</dbReference>
<evidence type="ECO:0000313" key="4">
    <source>
        <dbReference type="Proteomes" id="UP001409291"/>
    </source>
</evidence>
<dbReference type="PANTHER" id="PTHR12147:SF26">
    <property type="entry name" value="PEPTIDASE M28 DOMAIN-CONTAINING PROTEIN"/>
    <property type="match status" value="1"/>
</dbReference>
<keyword evidence="4" id="KW-1185">Reference proteome</keyword>
<evidence type="ECO:0000313" key="3">
    <source>
        <dbReference type="EMBL" id="MEN5378161.1"/>
    </source>
</evidence>
<keyword evidence="1" id="KW-0732">Signal</keyword>